<dbReference type="GO" id="GO:0030435">
    <property type="term" value="P:sporulation resulting in formation of a cellular spore"/>
    <property type="evidence" value="ECO:0007669"/>
    <property type="project" value="UniProtKB-KW"/>
</dbReference>
<sequence length="60" mass="6934">MNTQRAKEIVNSPVMTQVTLNEVPVYIQHVDEETEMARVFPLDEPEREQSVPVSSLVEHR</sequence>
<gene>
    <name evidence="4" type="ORF">EDM58_12455</name>
</gene>
<dbReference type="InterPro" id="IPR012610">
    <property type="entry name" value="SASP_SspH"/>
</dbReference>
<dbReference type="HAMAP" id="MF_00667">
    <property type="entry name" value="SspH"/>
    <property type="match status" value="1"/>
</dbReference>
<dbReference type="Pfam" id="PF08141">
    <property type="entry name" value="SspH"/>
    <property type="match status" value="1"/>
</dbReference>
<evidence type="ECO:0000313" key="5">
    <source>
        <dbReference type="Proteomes" id="UP000281915"/>
    </source>
</evidence>
<organism evidence="4 5">
    <name type="scientific">Brevibacillus panacihumi</name>
    <dbReference type="NCBI Taxonomy" id="497735"/>
    <lineage>
        <taxon>Bacteria</taxon>
        <taxon>Bacillati</taxon>
        <taxon>Bacillota</taxon>
        <taxon>Bacilli</taxon>
        <taxon>Bacillales</taxon>
        <taxon>Paenibacillaceae</taxon>
        <taxon>Brevibacillus</taxon>
    </lineage>
</organism>
<evidence type="ECO:0000256" key="3">
    <source>
        <dbReference type="ARBA" id="ARBA00022969"/>
    </source>
</evidence>
<dbReference type="NCBIfam" id="NF002867">
    <property type="entry name" value="PRK03174.1"/>
    <property type="match status" value="1"/>
</dbReference>
<dbReference type="NCBIfam" id="TIGR02861">
    <property type="entry name" value="SASP_H"/>
    <property type="match status" value="1"/>
</dbReference>
<protein>
    <submittedName>
        <fullName evidence="4">Small acid-soluble spore protein H</fullName>
    </submittedName>
</protein>
<evidence type="ECO:0000313" key="4">
    <source>
        <dbReference type="EMBL" id="RNB78303.1"/>
    </source>
</evidence>
<evidence type="ECO:0000256" key="1">
    <source>
        <dbReference type="ARBA" id="ARBA00004288"/>
    </source>
</evidence>
<evidence type="ECO:0000256" key="2">
    <source>
        <dbReference type="ARBA" id="ARBA00006573"/>
    </source>
</evidence>
<dbReference type="GO" id="GO:0042601">
    <property type="term" value="C:endospore-forming forespore"/>
    <property type="evidence" value="ECO:0007669"/>
    <property type="project" value="InterPro"/>
</dbReference>
<comment type="similarity">
    <text evidence="2">Belongs to the SspH family.</text>
</comment>
<dbReference type="Proteomes" id="UP000281915">
    <property type="component" value="Unassembled WGS sequence"/>
</dbReference>
<proteinExistence type="inferred from homology"/>
<reference evidence="4 5" key="1">
    <citation type="submission" date="2018-10" db="EMBL/GenBank/DDBJ databases">
        <title>Phylogenomics of Brevibacillus.</title>
        <authorList>
            <person name="Dunlap C."/>
        </authorList>
    </citation>
    <scope>NUCLEOTIDE SEQUENCE [LARGE SCALE GENOMIC DNA]</scope>
    <source>
        <strain evidence="4 5">JCM 15085</strain>
    </source>
</reference>
<keyword evidence="3" id="KW-0749">Sporulation</keyword>
<dbReference type="AlphaFoldDB" id="A0A3M8CRJ8"/>
<name>A0A3M8CRJ8_9BACL</name>
<dbReference type="GO" id="GO:0030436">
    <property type="term" value="P:asexual sporulation"/>
    <property type="evidence" value="ECO:0007669"/>
    <property type="project" value="InterPro"/>
</dbReference>
<accession>A0A3M8CRJ8</accession>
<dbReference type="EMBL" id="RHHT01000026">
    <property type="protein sequence ID" value="RNB78303.1"/>
    <property type="molecule type" value="Genomic_DNA"/>
</dbReference>
<comment type="caution">
    <text evidence="4">The sequence shown here is derived from an EMBL/GenBank/DDBJ whole genome shotgun (WGS) entry which is preliminary data.</text>
</comment>
<dbReference type="RefSeq" id="WP_023556463.1">
    <property type="nucleotide sequence ID" value="NZ_JBCNED010000026.1"/>
</dbReference>
<comment type="subcellular location">
    <subcellularLocation>
        <location evidence="1">Spore core</location>
    </subcellularLocation>
</comment>